<dbReference type="Proteomes" id="UP000188320">
    <property type="component" value="Unassembled WGS sequence"/>
</dbReference>
<feature type="non-terminal residue" evidence="1">
    <location>
        <position position="1"/>
    </location>
</feature>
<dbReference type="EMBL" id="LSSK01000073">
    <property type="protein sequence ID" value="OMH85516.1"/>
    <property type="molecule type" value="Genomic_DNA"/>
</dbReference>
<reference evidence="2" key="1">
    <citation type="submission" date="2017-01" db="EMBL/GenBank/DDBJ databases">
        <authorList>
            <person name="Wang Y."/>
            <person name="White M."/>
            <person name="Kvist S."/>
            <person name="Moncalvo J.-M."/>
        </authorList>
    </citation>
    <scope>NUCLEOTIDE SEQUENCE [LARGE SCALE GENOMIC DNA]</scope>
    <source>
        <strain evidence="2">COL-18-3</strain>
    </source>
</reference>
<sequence>PGSVGGLHAPTNWIRSIRTHCWSLVRQNPPRSTNCRKNAITCCVPYLSVAGKLISSQNTTNHLPTTVGASTIPPGVFLYSQCCSNVFNTSSTLVADEKFNPTTCTSVSLRSAANNVIVLPDPGGPHNSSGRCSANHAYSTLSCRKVSTVGTTTSLSDTRCVSISIIGTLLCHAVHPTLSSLISTS</sequence>
<protein>
    <submittedName>
        <fullName evidence="1">Uncharacterized protein</fullName>
    </submittedName>
</protein>
<evidence type="ECO:0000313" key="2">
    <source>
        <dbReference type="Proteomes" id="UP000188320"/>
    </source>
</evidence>
<accession>A0A1R1PWZ6</accession>
<keyword evidence="2" id="KW-1185">Reference proteome</keyword>
<dbReference type="AlphaFoldDB" id="A0A1R1PWZ6"/>
<gene>
    <name evidence="1" type="ORF">AX774_g905</name>
</gene>
<comment type="caution">
    <text evidence="1">The sequence shown here is derived from an EMBL/GenBank/DDBJ whole genome shotgun (WGS) entry which is preliminary data.</text>
</comment>
<proteinExistence type="predicted"/>
<name>A0A1R1PWZ6_ZANCU</name>
<evidence type="ECO:0000313" key="1">
    <source>
        <dbReference type="EMBL" id="OMH85516.1"/>
    </source>
</evidence>
<organism evidence="1 2">
    <name type="scientific">Zancudomyces culisetae</name>
    <name type="common">Gut fungus</name>
    <name type="synonym">Smittium culisetae</name>
    <dbReference type="NCBI Taxonomy" id="1213189"/>
    <lineage>
        <taxon>Eukaryota</taxon>
        <taxon>Fungi</taxon>
        <taxon>Fungi incertae sedis</taxon>
        <taxon>Zoopagomycota</taxon>
        <taxon>Kickxellomycotina</taxon>
        <taxon>Harpellomycetes</taxon>
        <taxon>Harpellales</taxon>
        <taxon>Legeriomycetaceae</taxon>
        <taxon>Zancudomyces</taxon>
    </lineage>
</organism>